<protein>
    <submittedName>
        <fullName evidence="3">Acyl-CoA thioester hydrolase/BAAT C-terminal domain-containing protein</fullName>
    </submittedName>
</protein>
<name>A0ABY9RKT6_9BURK</name>
<dbReference type="InterPro" id="IPR016662">
    <property type="entry name" value="Acyl-CoA_thioEstase_long-chain"/>
</dbReference>
<feature type="chain" id="PRO_5045976931" evidence="1">
    <location>
        <begin position="34"/>
        <end position="305"/>
    </location>
</feature>
<sequence>MQVAINSFVKGIVACAAVVGMVATLGINGQAQAQSSNQSALPERHGQVSQQLFLGKGKKQPLIVGLGGSEGGNPWASNFWKAQRERFLEQGYAVLAVGYFGTKSSPAQLDRIALEGIHAAVMQAADNEAINRECIIVMGGSRGGELSLLLASLYKEYDAAIGIVAGSSVFPALTMTMDTPGWTHHGKLLPFVPVSEATYPALMRRDLRAAFSTMMKDKKAMEESAIAVEKINGPVMFLSAKSDEMWPSAEMSDMMVQRLKEKQFAYPVQHIAIDGGHTAPLKHFAHIESFLAKELAQTKAECIPQ</sequence>
<evidence type="ECO:0000259" key="2">
    <source>
        <dbReference type="Pfam" id="PF08840"/>
    </source>
</evidence>
<feature type="domain" description="BAAT/Acyl-CoA thioester hydrolase C-terminal" evidence="2">
    <location>
        <begin position="125"/>
        <end position="278"/>
    </location>
</feature>
<evidence type="ECO:0000313" key="4">
    <source>
        <dbReference type="Proteomes" id="UP001181355"/>
    </source>
</evidence>
<evidence type="ECO:0000313" key="3">
    <source>
        <dbReference type="EMBL" id="WMW81828.1"/>
    </source>
</evidence>
<dbReference type="SUPFAM" id="SSF53474">
    <property type="entry name" value="alpha/beta-Hydrolases"/>
    <property type="match status" value="1"/>
</dbReference>
<dbReference type="Proteomes" id="UP001181355">
    <property type="component" value="Chromosome"/>
</dbReference>
<dbReference type="PANTHER" id="PTHR10824">
    <property type="entry name" value="ACYL-COENZYME A THIOESTERASE-RELATED"/>
    <property type="match status" value="1"/>
</dbReference>
<dbReference type="RefSeq" id="WP_309483305.1">
    <property type="nucleotide sequence ID" value="NZ_CP133720.1"/>
</dbReference>
<dbReference type="GO" id="GO:0016787">
    <property type="term" value="F:hydrolase activity"/>
    <property type="evidence" value="ECO:0007669"/>
    <property type="project" value="UniProtKB-KW"/>
</dbReference>
<dbReference type="InterPro" id="IPR014940">
    <property type="entry name" value="BAAT_C"/>
</dbReference>
<dbReference type="EMBL" id="CP133720">
    <property type="protein sequence ID" value="WMW81828.1"/>
    <property type="molecule type" value="Genomic_DNA"/>
</dbReference>
<dbReference type="PANTHER" id="PTHR10824:SF4">
    <property type="entry name" value="ACYL-COENZYME A THIOESTERASE 1-LIKE"/>
    <property type="match status" value="1"/>
</dbReference>
<keyword evidence="3" id="KW-0378">Hydrolase</keyword>
<keyword evidence="1" id="KW-0732">Signal</keyword>
<dbReference type="InterPro" id="IPR029058">
    <property type="entry name" value="AB_hydrolase_fold"/>
</dbReference>
<dbReference type="Pfam" id="PF08840">
    <property type="entry name" value="BAAT_C"/>
    <property type="match status" value="1"/>
</dbReference>
<accession>A0ABY9RKT6</accession>
<proteinExistence type="predicted"/>
<organism evidence="3 4">
    <name type="scientific">Undibacterium cyanobacteriorum</name>
    <dbReference type="NCBI Taxonomy" id="3073561"/>
    <lineage>
        <taxon>Bacteria</taxon>
        <taxon>Pseudomonadati</taxon>
        <taxon>Pseudomonadota</taxon>
        <taxon>Betaproteobacteria</taxon>
        <taxon>Burkholderiales</taxon>
        <taxon>Oxalobacteraceae</taxon>
        <taxon>Undibacterium</taxon>
    </lineage>
</organism>
<dbReference type="Gene3D" id="3.40.50.1820">
    <property type="entry name" value="alpha/beta hydrolase"/>
    <property type="match status" value="1"/>
</dbReference>
<feature type="signal peptide" evidence="1">
    <location>
        <begin position="1"/>
        <end position="33"/>
    </location>
</feature>
<dbReference type="PIRSF" id="PIRSF016521">
    <property type="entry name" value="Acyl-CoA_hydro"/>
    <property type="match status" value="1"/>
</dbReference>
<keyword evidence="4" id="KW-1185">Reference proteome</keyword>
<gene>
    <name evidence="3" type="ORF">RF679_05975</name>
</gene>
<evidence type="ECO:0000256" key="1">
    <source>
        <dbReference type="SAM" id="SignalP"/>
    </source>
</evidence>
<reference evidence="3" key="1">
    <citation type="submission" date="2023-09" db="EMBL/GenBank/DDBJ databases">
        <title>Undibacterium sp. 20NA77.5 isolated from freshwater.</title>
        <authorList>
            <person name="Le V."/>
            <person name="Ko S.-R."/>
            <person name="Ahn C.-Y."/>
            <person name="Oh H.-M."/>
        </authorList>
    </citation>
    <scope>NUCLEOTIDE SEQUENCE</scope>
    <source>
        <strain evidence="3">20NA77.5</strain>
    </source>
</reference>